<comment type="caution">
    <text evidence="1">The sequence shown here is derived from an EMBL/GenBank/DDBJ whole genome shotgun (WGS) entry which is preliminary data.</text>
</comment>
<sequence>MGGEILYNKDSLGAALSAHLDKPRAYIGCMKSGEVISEPRMWSLSHTHTDTHMQCGQRCFSNRFVRLVNEELEDNAQQRYNQSRAPLKTINCDLLVLEGHDSGVSLFCVSSTPRGMKKEFFNIL</sequence>
<dbReference type="AlphaFoldDB" id="A0AAV8TDG8"/>
<proteinExistence type="predicted"/>
<dbReference type="Proteomes" id="UP001159364">
    <property type="component" value="Linkage Group LG05"/>
</dbReference>
<evidence type="ECO:0000313" key="2">
    <source>
        <dbReference type="Proteomes" id="UP001159364"/>
    </source>
</evidence>
<evidence type="ECO:0000313" key="1">
    <source>
        <dbReference type="EMBL" id="KAJ8764907.1"/>
    </source>
</evidence>
<organism evidence="1 2">
    <name type="scientific">Erythroxylum novogranatense</name>
    <dbReference type="NCBI Taxonomy" id="1862640"/>
    <lineage>
        <taxon>Eukaryota</taxon>
        <taxon>Viridiplantae</taxon>
        <taxon>Streptophyta</taxon>
        <taxon>Embryophyta</taxon>
        <taxon>Tracheophyta</taxon>
        <taxon>Spermatophyta</taxon>
        <taxon>Magnoliopsida</taxon>
        <taxon>eudicotyledons</taxon>
        <taxon>Gunneridae</taxon>
        <taxon>Pentapetalae</taxon>
        <taxon>rosids</taxon>
        <taxon>fabids</taxon>
        <taxon>Malpighiales</taxon>
        <taxon>Erythroxylaceae</taxon>
        <taxon>Erythroxylum</taxon>
    </lineage>
</organism>
<accession>A0AAV8TDG8</accession>
<reference evidence="1 2" key="1">
    <citation type="submission" date="2021-09" db="EMBL/GenBank/DDBJ databases">
        <title>Genomic insights and catalytic innovation underlie evolution of tropane alkaloids biosynthesis.</title>
        <authorList>
            <person name="Wang Y.-J."/>
            <person name="Tian T."/>
            <person name="Huang J.-P."/>
            <person name="Huang S.-X."/>
        </authorList>
    </citation>
    <scope>NUCLEOTIDE SEQUENCE [LARGE SCALE GENOMIC DNA]</scope>
    <source>
        <strain evidence="1">KIB-2018</strain>
        <tissue evidence="1">Leaf</tissue>
    </source>
</reference>
<keyword evidence="2" id="KW-1185">Reference proteome</keyword>
<gene>
    <name evidence="1" type="ORF">K2173_010372</name>
</gene>
<protein>
    <submittedName>
        <fullName evidence="1">Uncharacterized protein</fullName>
    </submittedName>
</protein>
<name>A0AAV8TDG8_9ROSI</name>
<dbReference type="EMBL" id="JAIWQS010000005">
    <property type="protein sequence ID" value="KAJ8764907.1"/>
    <property type="molecule type" value="Genomic_DNA"/>
</dbReference>